<accession>A0A645BFM7</accession>
<keyword evidence="5" id="KW-0547">Nucleotide-binding</keyword>
<dbReference type="InterPro" id="IPR041739">
    <property type="entry name" value="G5K_ProB"/>
</dbReference>
<gene>
    <name evidence="9" type="primary">proB_25</name>
    <name evidence="9" type="ORF">SDC9_110311</name>
</gene>
<protein>
    <submittedName>
        <fullName evidence="9">Glutamate 5-kinase</fullName>
        <ecNumber evidence="9">2.7.2.11</ecNumber>
    </submittedName>
</protein>
<keyword evidence="2" id="KW-0028">Amino-acid biosynthesis</keyword>
<dbReference type="GO" id="GO:0005829">
    <property type="term" value="C:cytosol"/>
    <property type="evidence" value="ECO:0007669"/>
    <property type="project" value="TreeGrafter"/>
</dbReference>
<dbReference type="Pfam" id="PF00696">
    <property type="entry name" value="AA_kinase"/>
    <property type="match status" value="1"/>
</dbReference>
<dbReference type="PIRSF" id="PIRSF000729">
    <property type="entry name" value="GK"/>
    <property type="match status" value="1"/>
</dbReference>
<dbReference type="GO" id="GO:0004349">
    <property type="term" value="F:glutamate 5-kinase activity"/>
    <property type="evidence" value="ECO:0007669"/>
    <property type="project" value="UniProtKB-EC"/>
</dbReference>
<evidence type="ECO:0000256" key="5">
    <source>
        <dbReference type="ARBA" id="ARBA00022741"/>
    </source>
</evidence>
<dbReference type="InterPro" id="IPR036393">
    <property type="entry name" value="AceGlu_kinase-like_sf"/>
</dbReference>
<organism evidence="9">
    <name type="scientific">bioreactor metagenome</name>
    <dbReference type="NCBI Taxonomy" id="1076179"/>
    <lineage>
        <taxon>unclassified sequences</taxon>
        <taxon>metagenomes</taxon>
        <taxon>ecological metagenomes</taxon>
    </lineage>
</organism>
<sequence length="267" mass="29004">MSKNNSINFQDIRKVVIKVGTSTLTHKTGMINIRKIENIVKVLSDLQNSGKEIILVSSGAVSAGFAKLGESNEDRTLEEKQAAAAVGQCELMNMYDRLFSLYGHTVAQILITKDAVDNEERRQNVRNTFRSLINRRCIPIVNENDSVSFEGIKFGGNDTLSAYVAMLTDAELLINMSDIDGLFDKNPREFPDARLIPVVGEVDAAIKSCAGGAGSSRGTGGMIKKIEAAEIVTSTGIPMIIINGASPDILYKVFEGDFIGTIFTAHR</sequence>
<dbReference type="SUPFAM" id="SSF53633">
    <property type="entry name" value="Carbamate kinase-like"/>
    <property type="match status" value="1"/>
</dbReference>
<dbReference type="GO" id="GO:0005524">
    <property type="term" value="F:ATP binding"/>
    <property type="evidence" value="ECO:0007669"/>
    <property type="project" value="UniProtKB-KW"/>
</dbReference>
<reference evidence="9" key="1">
    <citation type="submission" date="2019-08" db="EMBL/GenBank/DDBJ databases">
        <authorList>
            <person name="Kucharzyk K."/>
            <person name="Murdoch R.W."/>
            <person name="Higgins S."/>
            <person name="Loffler F."/>
        </authorList>
    </citation>
    <scope>NUCLEOTIDE SEQUENCE</scope>
</reference>
<dbReference type="InterPro" id="IPR001057">
    <property type="entry name" value="Glu/AcGlu_kinase"/>
</dbReference>
<dbReference type="InterPro" id="IPR005715">
    <property type="entry name" value="Glu_5kinase/COase_Synthase"/>
</dbReference>
<dbReference type="InterPro" id="IPR001048">
    <property type="entry name" value="Asp/Glu/Uridylate_kinase"/>
</dbReference>
<keyword evidence="4 9" id="KW-0808">Transferase</keyword>
<dbReference type="HAMAP" id="MF_00456">
    <property type="entry name" value="ProB"/>
    <property type="match status" value="1"/>
</dbReference>
<proteinExistence type="inferred from homology"/>
<dbReference type="PANTHER" id="PTHR43654">
    <property type="entry name" value="GLUTAMATE 5-KINASE"/>
    <property type="match status" value="1"/>
</dbReference>
<dbReference type="EC" id="2.7.2.11" evidence="9"/>
<comment type="caution">
    <text evidence="9">The sequence shown here is derived from an EMBL/GenBank/DDBJ whole genome shotgun (WGS) entry which is preliminary data.</text>
</comment>
<dbReference type="CDD" id="cd04242">
    <property type="entry name" value="AAK_G5K_ProB"/>
    <property type="match status" value="1"/>
</dbReference>
<dbReference type="PANTHER" id="PTHR43654:SF1">
    <property type="entry name" value="ISOPENTENYL PHOSPHATE KINASE"/>
    <property type="match status" value="1"/>
</dbReference>
<evidence type="ECO:0000256" key="7">
    <source>
        <dbReference type="ARBA" id="ARBA00022840"/>
    </source>
</evidence>
<dbReference type="PRINTS" id="PR00474">
    <property type="entry name" value="GLU5KINASE"/>
</dbReference>
<evidence type="ECO:0000256" key="1">
    <source>
        <dbReference type="ARBA" id="ARBA00022490"/>
    </source>
</evidence>
<dbReference type="FunFam" id="3.40.1160.10:FF:000018">
    <property type="entry name" value="Glutamate 5-kinase"/>
    <property type="match status" value="1"/>
</dbReference>
<keyword evidence="6 9" id="KW-0418">Kinase</keyword>
<dbReference type="NCBIfam" id="TIGR01027">
    <property type="entry name" value="proB"/>
    <property type="match status" value="1"/>
</dbReference>
<feature type="domain" description="Aspartate/glutamate/uridylate kinase" evidence="8">
    <location>
        <begin position="14"/>
        <end position="243"/>
    </location>
</feature>
<keyword evidence="1" id="KW-0963">Cytoplasm</keyword>
<keyword evidence="7" id="KW-0067">ATP-binding</keyword>
<dbReference type="EMBL" id="VSSQ01019411">
    <property type="protein sequence ID" value="MPM63431.1"/>
    <property type="molecule type" value="Genomic_DNA"/>
</dbReference>
<dbReference type="InterPro" id="IPR011529">
    <property type="entry name" value="Glu_5kinase"/>
</dbReference>
<evidence type="ECO:0000256" key="6">
    <source>
        <dbReference type="ARBA" id="ARBA00022777"/>
    </source>
</evidence>
<evidence type="ECO:0000256" key="2">
    <source>
        <dbReference type="ARBA" id="ARBA00022605"/>
    </source>
</evidence>
<dbReference type="Gene3D" id="3.40.1160.10">
    <property type="entry name" value="Acetylglutamate kinase-like"/>
    <property type="match status" value="1"/>
</dbReference>
<dbReference type="AlphaFoldDB" id="A0A645BFM7"/>
<dbReference type="GO" id="GO:0008652">
    <property type="term" value="P:amino acid biosynthetic process"/>
    <property type="evidence" value="ECO:0007669"/>
    <property type="project" value="UniProtKB-KW"/>
</dbReference>
<name>A0A645BFM7_9ZZZZ</name>
<evidence type="ECO:0000256" key="3">
    <source>
        <dbReference type="ARBA" id="ARBA00022650"/>
    </source>
</evidence>
<keyword evidence="3" id="KW-0641">Proline biosynthesis</keyword>
<evidence type="ECO:0000313" key="9">
    <source>
        <dbReference type="EMBL" id="MPM63431.1"/>
    </source>
</evidence>
<evidence type="ECO:0000259" key="8">
    <source>
        <dbReference type="Pfam" id="PF00696"/>
    </source>
</evidence>
<evidence type="ECO:0000256" key="4">
    <source>
        <dbReference type="ARBA" id="ARBA00022679"/>
    </source>
</evidence>